<feature type="transmembrane region" description="Helical" evidence="5">
    <location>
        <begin position="33"/>
        <end position="50"/>
    </location>
</feature>
<feature type="domain" description="HTTM-like" evidence="6">
    <location>
        <begin position="25"/>
        <end position="294"/>
    </location>
</feature>
<keyword evidence="3 5" id="KW-1133">Transmembrane helix</keyword>
<name>A0A6B0VKC2_9EURY</name>
<dbReference type="OrthoDB" id="327281at2157"/>
<accession>A0A6B0VKC2</accession>
<comment type="subcellular location">
    <subcellularLocation>
        <location evidence="1">Endomembrane system</location>
        <topology evidence="1">Multi-pass membrane protein</topology>
    </subcellularLocation>
</comment>
<dbReference type="InterPro" id="IPR052964">
    <property type="entry name" value="Sporulation_signal_mat"/>
</dbReference>
<feature type="transmembrane region" description="Helical" evidence="5">
    <location>
        <begin position="131"/>
        <end position="150"/>
    </location>
</feature>
<dbReference type="RefSeq" id="WP_160063694.1">
    <property type="nucleotide sequence ID" value="NZ_WUYX01000023.1"/>
</dbReference>
<organism evidence="7 8">
    <name type="scientific">Natronorubrum halalkaliphilum</name>
    <dbReference type="NCBI Taxonomy" id="2691917"/>
    <lineage>
        <taxon>Archaea</taxon>
        <taxon>Methanobacteriati</taxon>
        <taxon>Methanobacteriota</taxon>
        <taxon>Stenosarchaea group</taxon>
        <taxon>Halobacteria</taxon>
        <taxon>Halobacteriales</taxon>
        <taxon>Natrialbaceae</taxon>
        <taxon>Natronorubrum</taxon>
    </lineage>
</organism>
<evidence type="ECO:0000256" key="5">
    <source>
        <dbReference type="SAM" id="Phobius"/>
    </source>
</evidence>
<feature type="transmembrane region" description="Helical" evidence="5">
    <location>
        <begin position="229"/>
        <end position="250"/>
    </location>
</feature>
<feature type="transmembrane region" description="Helical" evidence="5">
    <location>
        <begin position="257"/>
        <end position="290"/>
    </location>
</feature>
<evidence type="ECO:0000256" key="4">
    <source>
        <dbReference type="ARBA" id="ARBA00023136"/>
    </source>
</evidence>
<dbReference type="AlphaFoldDB" id="A0A6B0VKC2"/>
<dbReference type="SMART" id="SM00752">
    <property type="entry name" value="HTTM"/>
    <property type="match status" value="1"/>
</dbReference>
<dbReference type="Pfam" id="PF05090">
    <property type="entry name" value="HTTM"/>
    <property type="match status" value="1"/>
</dbReference>
<feature type="transmembrane region" description="Helical" evidence="5">
    <location>
        <begin position="107"/>
        <end position="125"/>
    </location>
</feature>
<sequence>MRSLHTIARHVRTRATNPTYIDFRSVSIDTRSLAVFRIAAALLIVADILLRSRNFGFFYTNEGVVPQSLAMEMTPDNAISVYYLTTDSTVIAALFVVQVLIALQLLIGYRTTIATVLSFLLVISLDHHNPLVLSYADVLFRLLLFWAIFLPLGERWSVDAVHADSEPRARITSLASAAILVQIVYMYFLNGYHKRESELWTGGEATPLIMGLDNTTFLLGEFMRSFPTLLQYGGLTWYYMLLFSWLLLVLRGRARLFLVAMFIGGHASFAITVRIGAFPYVAIAGLVLFLQTQFWDDANALLRAPPLDRARVTPPYARLERLGARLPQFGVDARTHERITSGLYSIALVIAVTSLLVIPAVSHMPIGGFVDDEGGPKERVDDTAATVAVQQPDWSVFAPHPRTSDRYYVFPAATADGEVIDVYNDREHTYDRPHDELQQQFDTYRERFYMNSVRRGGPDDLVSATLATHYCETWQEDRDVELTHVNMYYGIEDVTLETIDDPADRDREIRLIYGHGCGNNEPVEVAPPE</sequence>
<evidence type="ECO:0000256" key="3">
    <source>
        <dbReference type="ARBA" id="ARBA00022989"/>
    </source>
</evidence>
<dbReference type="GO" id="GO:0012505">
    <property type="term" value="C:endomembrane system"/>
    <property type="evidence" value="ECO:0007669"/>
    <property type="project" value="UniProtKB-SubCell"/>
</dbReference>
<keyword evidence="4 5" id="KW-0472">Membrane</keyword>
<feature type="transmembrane region" description="Helical" evidence="5">
    <location>
        <begin position="171"/>
        <end position="189"/>
    </location>
</feature>
<dbReference type="PANTHER" id="PTHR39535">
    <property type="entry name" value="SPORULATION-DELAYING PROTEIN SDPB"/>
    <property type="match status" value="1"/>
</dbReference>
<dbReference type="Proteomes" id="UP000434101">
    <property type="component" value="Unassembled WGS sequence"/>
</dbReference>
<feature type="transmembrane region" description="Helical" evidence="5">
    <location>
        <begin position="342"/>
        <end position="361"/>
    </location>
</feature>
<comment type="caution">
    <text evidence="7">The sequence shown here is derived from an EMBL/GenBank/DDBJ whole genome shotgun (WGS) entry which is preliminary data.</text>
</comment>
<proteinExistence type="predicted"/>
<evidence type="ECO:0000259" key="6">
    <source>
        <dbReference type="SMART" id="SM00752"/>
    </source>
</evidence>
<dbReference type="InterPro" id="IPR053934">
    <property type="entry name" value="HTTM_dom"/>
</dbReference>
<evidence type="ECO:0000313" key="7">
    <source>
        <dbReference type="EMBL" id="MXV61643.1"/>
    </source>
</evidence>
<feature type="transmembrane region" description="Helical" evidence="5">
    <location>
        <begin position="81"/>
        <end position="100"/>
    </location>
</feature>
<dbReference type="InterPro" id="IPR011020">
    <property type="entry name" value="HTTM-like"/>
</dbReference>
<protein>
    <submittedName>
        <fullName evidence="7">HTTM domain-containing protein</fullName>
    </submittedName>
</protein>
<keyword evidence="2 5" id="KW-0812">Transmembrane</keyword>
<evidence type="ECO:0000256" key="2">
    <source>
        <dbReference type="ARBA" id="ARBA00022692"/>
    </source>
</evidence>
<gene>
    <name evidence="7" type="ORF">GS429_06110</name>
</gene>
<evidence type="ECO:0000256" key="1">
    <source>
        <dbReference type="ARBA" id="ARBA00004127"/>
    </source>
</evidence>
<keyword evidence="8" id="KW-1185">Reference proteome</keyword>
<evidence type="ECO:0000313" key="8">
    <source>
        <dbReference type="Proteomes" id="UP000434101"/>
    </source>
</evidence>
<dbReference type="PANTHER" id="PTHR39535:SF2">
    <property type="entry name" value="HTTM DOMAIN-CONTAINING PROTEIN"/>
    <property type="match status" value="1"/>
</dbReference>
<reference evidence="7 8" key="1">
    <citation type="submission" date="2020-01" db="EMBL/GenBank/DDBJ databases">
        <title>Natronorubrum sp. JWXQ-INN 674 isolated from Inner Mongolia Autonomous Region of China.</title>
        <authorList>
            <person name="Xue Q."/>
        </authorList>
    </citation>
    <scope>NUCLEOTIDE SEQUENCE [LARGE SCALE GENOMIC DNA]</scope>
    <source>
        <strain evidence="7 8">JWXQ-INN-674</strain>
    </source>
</reference>
<dbReference type="EMBL" id="WUYX01000023">
    <property type="protein sequence ID" value="MXV61643.1"/>
    <property type="molecule type" value="Genomic_DNA"/>
</dbReference>